<protein>
    <submittedName>
        <fullName evidence="2">Uncharacterized protein</fullName>
    </submittedName>
</protein>
<dbReference type="KEGG" id="qsa:O6P43_006140"/>
<accession>A0AAD7Q7L5</accession>
<name>A0AAD7Q7L5_QUISA</name>
<gene>
    <name evidence="2" type="ORF">O6P43_006140</name>
</gene>
<reference evidence="2" key="1">
    <citation type="journal article" date="2023" name="Science">
        <title>Elucidation of the pathway for biosynthesis of saponin adjuvants from the soapbark tree.</title>
        <authorList>
            <person name="Reed J."/>
            <person name="Orme A."/>
            <person name="El-Demerdash A."/>
            <person name="Owen C."/>
            <person name="Martin L.B.B."/>
            <person name="Misra R.C."/>
            <person name="Kikuchi S."/>
            <person name="Rejzek M."/>
            <person name="Martin A.C."/>
            <person name="Harkess A."/>
            <person name="Leebens-Mack J."/>
            <person name="Louveau T."/>
            <person name="Stephenson M.J."/>
            <person name="Osbourn A."/>
        </authorList>
    </citation>
    <scope>NUCLEOTIDE SEQUENCE</scope>
    <source>
        <strain evidence="2">S10</strain>
    </source>
</reference>
<evidence type="ECO:0000313" key="3">
    <source>
        <dbReference type="Proteomes" id="UP001163823"/>
    </source>
</evidence>
<evidence type="ECO:0000313" key="2">
    <source>
        <dbReference type="EMBL" id="KAJ7976347.1"/>
    </source>
</evidence>
<feature type="transmembrane region" description="Helical" evidence="1">
    <location>
        <begin position="37"/>
        <end position="60"/>
    </location>
</feature>
<dbReference type="Proteomes" id="UP001163823">
    <property type="component" value="Chromosome 3"/>
</dbReference>
<evidence type="ECO:0000256" key="1">
    <source>
        <dbReference type="SAM" id="Phobius"/>
    </source>
</evidence>
<proteinExistence type="predicted"/>
<dbReference type="EMBL" id="JARAOO010000003">
    <property type="protein sequence ID" value="KAJ7976347.1"/>
    <property type="molecule type" value="Genomic_DNA"/>
</dbReference>
<sequence length="101" mass="10953">MLMPTNLDTKNKEICNSVGNLDMRDKKQMDGLSSSRVVLWLSVFLLGCSFGQAAGVVFRAQGPRRLFVCGELLSFYSSCFLLALQFCLAGGASCLSQLCSS</sequence>
<feature type="transmembrane region" description="Helical" evidence="1">
    <location>
        <begin position="72"/>
        <end position="92"/>
    </location>
</feature>
<keyword evidence="3" id="KW-1185">Reference proteome</keyword>
<dbReference type="AlphaFoldDB" id="A0AAD7Q7L5"/>
<keyword evidence="1" id="KW-1133">Transmembrane helix</keyword>
<keyword evidence="1" id="KW-0472">Membrane</keyword>
<organism evidence="2 3">
    <name type="scientific">Quillaja saponaria</name>
    <name type="common">Soap bark tree</name>
    <dbReference type="NCBI Taxonomy" id="32244"/>
    <lineage>
        <taxon>Eukaryota</taxon>
        <taxon>Viridiplantae</taxon>
        <taxon>Streptophyta</taxon>
        <taxon>Embryophyta</taxon>
        <taxon>Tracheophyta</taxon>
        <taxon>Spermatophyta</taxon>
        <taxon>Magnoliopsida</taxon>
        <taxon>eudicotyledons</taxon>
        <taxon>Gunneridae</taxon>
        <taxon>Pentapetalae</taxon>
        <taxon>rosids</taxon>
        <taxon>fabids</taxon>
        <taxon>Fabales</taxon>
        <taxon>Quillajaceae</taxon>
        <taxon>Quillaja</taxon>
    </lineage>
</organism>
<comment type="caution">
    <text evidence="2">The sequence shown here is derived from an EMBL/GenBank/DDBJ whole genome shotgun (WGS) entry which is preliminary data.</text>
</comment>
<keyword evidence="1" id="KW-0812">Transmembrane</keyword>